<dbReference type="GO" id="GO:0005737">
    <property type="term" value="C:cytoplasm"/>
    <property type="evidence" value="ECO:0007669"/>
    <property type="project" value="TreeGrafter"/>
</dbReference>
<dbReference type="Gene3D" id="2.60.40.1260">
    <property type="entry name" value="Lamin Tail domain"/>
    <property type="match status" value="1"/>
</dbReference>
<sequence>SGHFVRILNNSCDKEEDIGNFIVQQNVGGHPVLVYRFPPRTRLKPGRSATVWAAIAKIPHNPPTDFLWKEQHKFGT</sequence>
<dbReference type="SUPFAM" id="SSF74853">
    <property type="entry name" value="Lamin A/C globular tail domain"/>
    <property type="match status" value="1"/>
</dbReference>
<reference evidence="2" key="4">
    <citation type="submission" date="2025-08" db="UniProtKB">
        <authorList>
            <consortium name="Ensembl"/>
        </authorList>
    </citation>
    <scope>IDENTIFICATION</scope>
</reference>
<dbReference type="InterPro" id="IPR036415">
    <property type="entry name" value="Lamin_tail_dom_sf"/>
</dbReference>
<dbReference type="InterPro" id="IPR001322">
    <property type="entry name" value="Lamin_tail_dom"/>
</dbReference>
<proteinExistence type="predicted"/>
<organism evidence="2 3">
    <name type="scientific">Callorhinchus milii</name>
    <name type="common">Ghost shark</name>
    <dbReference type="NCBI Taxonomy" id="7868"/>
    <lineage>
        <taxon>Eukaryota</taxon>
        <taxon>Metazoa</taxon>
        <taxon>Chordata</taxon>
        <taxon>Craniata</taxon>
        <taxon>Vertebrata</taxon>
        <taxon>Chondrichthyes</taxon>
        <taxon>Holocephali</taxon>
        <taxon>Chimaeriformes</taxon>
        <taxon>Callorhinchidae</taxon>
        <taxon>Callorhinchus</taxon>
    </lineage>
</organism>
<accession>A0A4W3J990</accession>
<feature type="domain" description="LTD" evidence="1">
    <location>
        <begin position="1"/>
        <end position="76"/>
    </location>
</feature>
<dbReference type="PANTHER" id="PTHR47012">
    <property type="entry name" value="LAMIN TAIL DOMAIN-CONTAINING PROTEIN 1"/>
    <property type="match status" value="1"/>
</dbReference>
<dbReference type="InterPro" id="IPR042840">
    <property type="entry name" value="LMNTD1"/>
</dbReference>
<reference evidence="3" key="3">
    <citation type="journal article" date="2014" name="Nature">
        <title>Elephant shark genome provides unique insights into gnathostome evolution.</title>
        <authorList>
            <consortium name="International Elephant Shark Genome Sequencing Consortium"/>
            <person name="Venkatesh B."/>
            <person name="Lee A.P."/>
            <person name="Ravi V."/>
            <person name="Maurya A.K."/>
            <person name="Lian M.M."/>
            <person name="Swann J.B."/>
            <person name="Ohta Y."/>
            <person name="Flajnik M.F."/>
            <person name="Sutoh Y."/>
            <person name="Kasahara M."/>
            <person name="Hoon S."/>
            <person name="Gangu V."/>
            <person name="Roy S.W."/>
            <person name="Irimia M."/>
            <person name="Korzh V."/>
            <person name="Kondrychyn I."/>
            <person name="Lim Z.W."/>
            <person name="Tay B.H."/>
            <person name="Tohari S."/>
            <person name="Kong K.W."/>
            <person name="Ho S."/>
            <person name="Lorente-Galdos B."/>
            <person name="Quilez J."/>
            <person name="Marques-Bonet T."/>
            <person name="Raney B.J."/>
            <person name="Ingham P.W."/>
            <person name="Tay A."/>
            <person name="Hillier L.W."/>
            <person name="Minx P."/>
            <person name="Boehm T."/>
            <person name="Wilson R.K."/>
            <person name="Brenner S."/>
            <person name="Warren W.C."/>
        </authorList>
    </citation>
    <scope>NUCLEOTIDE SEQUENCE [LARGE SCALE GENOMIC DNA]</scope>
</reference>
<dbReference type="GeneTree" id="ENSGT01120000273326"/>
<dbReference type="Ensembl" id="ENSCMIT00000035168.1">
    <property type="protein sequence ID" value="ENSCMIP00000034648.1"/>
    <property type="gene ID" value="ENSCMIG00000014689.1"/>
</dbReference>
<reference evidence="2" key="5">
    <citation type="submission" date="2025-09" db="UniProtKB">
        <authorList>
            <consortium name="Ensembl"/>
        </authorList>
    </citation>
    <scope>IDENTIFICATION</scope>
</reference>
<dbReference type="AlphaFoldDB" id="A0A4W3J990"/>
<name>A0A4W3J990_CALMI</name>
<dbReference type="STRING" id="7868.ENSCMIP00000034648"/>
<dbReference type="Proteomes" id="UP000314986">
    <property type="component" value="Unassembled WGS sequence"/>
</dbReference>
<dbReference type="GO" id="GO:0005635">
    <property type="term" value="C:nuclear envelope"/>
    <property type="evidence" value="ECO:0007669"/>
    <property type="project" value="TreeGrafter"/>
</dbReference>
<dbReference type="InParanoid" id="A0A4W3J990"/>
<keyword evidence="3" id="KW-1185">Reference proteome</keyword>
<protein>
    <recommendedName>
        <fullName evidence="1">LTD domain-containing protein</fullName>
    </recommendedName>
</protein>
<reference evidence="3" key="1">
    <citation type="journal article" date="2006" name="Science">
        <title>Ancient noncoding elements conserved in the human genome.</title>
        <authorList>
            <person name="Venkatesh B."/>
            <person name="Kirkness E.F."/>
            <person name="Loh Y.H."/>
            <person name="Halpern A.L."/>
            <person name="Lee A.P."/>
            <person name="Johnson J."/>
            <person name="Dandona N."/>
            <person name="Viswanathan L.D."/>
            <person name="Tay A."/>
            <person name="Venter J.C."/>
            <person name="Strausberg R.L."/>
            <person name="Brenner S."/>
        </authorList>
    </citation>
    <scope>NUCLEOTIDE SEQUENCE [LARGE SCALE GENOMIC DNA]</scope>
</reference>
<evidence type="ECO:0000313" key="2">
    <source>
        <dbReference type="Ensembl" id="ENSCMIP00000034648.1"/>
    </source>
</evidence>
<evidence type="ECO:0000259" key="1">
    <source>
        <dbReference type="PROSITE" id="PS51841"/>
    </source>
</evidence>
<dbReference type="PROSITE" id="PS51841">
    <property type="entry name" value="LTD"/>
    <property type="match status" value="1"/>
</dbReference>
<evidence type="ECO:0000313" key="3">
    <source>
        <dbReference type="Proteomes" id="UP000314986"/>
    </source>
</evidence>
<dbReference type="PANTHER" id="PTHR47012:SF3">
    <property type="entry name" value="LAMIN TAIL DOMAIN CONTAINING 1"/>
    <property type="match status" value="1"/>
</dbReference>
<reference evidence="3" key="2">
    <citation type="journal article" date="2007" name="PLoS Biol.">
        <title>Survey sequencing and comparative analysis of the elephant shark (Callorhinchus milii) genome.</title>
        <authorList>
            <person name="Venkatesh B."/>
            <person name="Kirkness E.F."/>
            <person name="Loh Y.H."/>
            <person name="Halpern A.L."/>
            <person name="Lee A.P."/>
            <person name="Johnson J."/>
            <person name="Dandona N."/>
            <person name="Viswanathan L.D."/>
            <person name="Tay A."/>
            <person name="Venter J.C."/>
            <person name="Strausberg R.L."/>
            <person name="Brenner S."/>
        </authorList>
    </citation>
    <scope>NUCLEOTIDE SEQUENCE [LARGE SCALE GENOMIC DNA]</scope>
</reference>